<dbReference type="OrthoDB" id="9801052at2"/>
<dbReference type="EMBL" id="RCZP01000060">
    <property type="protein sequence ID" value="TPG42326.1"/>
    <property type="molecule type" value="Genomic_DNA"/>
</dbReference>
<keyword evidence="2 3" id="KW-0663">Pyridoxal phosphate</keyword>
<evidence type="ECO:0000256" key="3">
    <source>
        <dbReference type="RuleBase" id="RU003560"/>
    </source>
</evidence>
<dbReference type="Proteomes" id="UP000317078">
    <property type="component" value="Unassembled WGS sequence"/>
</dbReference>
<evidence type="ECO:0000256" key="1">
    <source>
        <dbReference type="ARBA" id="ARBA00001933"/>
    </source>
</evidence>
<dbReference type="Pfam" id="PF00202">
    <property type="entry name" value="Aminotran_3"/>
    <property type="match status" value="1"/>
</dbReference>
<dbReference type="InterPro" id="IPR005814">
    <property type="entry name" value="Aminotrans_3"/>
</dbReference>
<evidence type="ECO:0000313" key="4">
    <source>
        <dbReference type="EMBL" id="TPG42326.1"/>
    </source>
</evidence>
<dbReference type="InterPro" id="IPR015424">
    <property type="entry name" value="PyrdxlP-dep_Trfase"/>
</dbReference>
<gene>
    <name evidence="4" type="ORF">EAH89_28080</name>
</gene>
<dbReference type="Gene3D" id="3.90.1150.10">
    <property type="entry name" value="Aspartate Aminotransferase, domain 1"/>
    <property type="match status" value="1"/>
</dbReference>
<accession>A0A502F144</accession>
<dbReference type="AlphaFoldDB" id="A0A502F144"/>
<dbReference type="GO" id="GO:0030170">
    <property type="term" value="F:pyridoxal phosphate binding"/>
    <property type="evidence" value="ECO:0007669"/>
    <property type="project" value="InterPro"/>
</dbReference>
<name>A0A502F144_9PROT</name>
<reference evidence="4 5" key="1">
    <citation type="journal article" date="2019" name="Environ. Microbiol.">
        <title>Species interactions and distinct microbial communities in high Arctic permafrost affected cryosols are associated with the CH4 and CO2 gas fluxes.</title>
        <authorList>
            <person name="Altshuler I."/>
            <person name="Hamel J."/>
            <person name="Turney S."/>
            <person name="Magnuson E."/>
            <person name="Levesque R."/>
            <person name="Greer C."/>
            <person name="Whyte L.G."/>
        </authorList>
    </citation>
    <scope>NUCLEOTIDE SEQUENCE [LARGE SCALE GENOMIC DNA]</scope>
    <source>
        <strain evidence="4 5">S9.3B</strain>
    </source>
</reference>
<keyword evidence="4" id="KW-0032">Aminotransferase</keyword>
<dbReference type="GO" id="GO:0008483">
    <property type="term" value="F:transaminase activity"/>
    <property type="evidence" value="ECO:0007669"/>
    <property type="project" value="UniProtKB-KW"/>
</dbReference>
<evidence type="ECO:0000256" key="2">
    <source>
        <dbReference type="ARBA" id="ARBA00022898"/>
    </source>
</evidence>
<dbReference type="RefSeq" id="WP_140887040.1">
    <property type="nucleotide sequence ID" value="NZ_RCZP01000060.1"/>
</dbReference>
<dbReference type="InterPro" id="IPR015421">
    <property type="entry name" value="PyrdxlP-dep_Trfase_major"/>
</dbReference>
<protein>
    <submittedName>
        <fullName evidence="4">Aminotransferase class III-fold pyridoxal phosphate-dependent enzyme</fullName>
    </submittedName>
</protein>
<comment type="similarity">
    <text evidence="3">Belongs to the class-III pyridoxal-phosphate-dependent aminotransferase family.</text>
</comment>
<keyword evidence="5" id="KW-1185">Reference proteome</keyword>
<comment type="caution">
    <text evidence="4">The sequence shown here is derived from an EMBL/GenBank/DDBJ whole genome shotgun (WGS) entry which is preliminary data.</text>
</comment>
<dbReference type="InterPro" id="IPR015422">
    <property type="entry name" value="PyrdxlP-dep_Trfase_small"/>
</dbReference>
<dbReference type="PANTHER" id="PTHR43713">
    <property type="entry name" value="GLUTAMATE-1-SEMIALDEHYDE 2,1-AMINOMUTASE"/>
    <property type="match status" value="1"/>
</dbReference>
<proteinExistence type="inferred from homology"/>
<organism evidence="4 5">
    <name type="scientific">Muricoccus nepalensis</name>
    <dbReference type="NCBI Taxonomy" id="1854500"/>
    <lineage>
        <taxon>Bacteria</taxon>
        <taxon>Pseudomonadati</taxon>
        <taxon>Pseudomonadota</taxon>
        <taxon>Alphaproteobacteria</taxon>
        <taxon>Acetobacterales</taxon>
        <taxon>Roseomonadaceae</taxon>
        <taxon>Muricoccus</taxon>
    </lineage>
</organism>
<dbReference type="SUPFAM" id="SSF53383">
    <property type="entry name" value="PLP-dependent transferases"/>
    <property type="match status" value="1"/>
</dbReference>
<keyword evidence="4" id="KW-0808">Transferase</keyword>
<evidence type="ECO:0000313" key="5">
    <source>
        <dbReference type="Proteomes" id="UP000317078"/>
    </source>
</evidence>
<comment type="cofactor">
    <cofactor evidence="1">
        <name>pyridoxal 5'-phosphate</name>
        <dbReference type="ChEBI" id="CHEBI:597326"/>
    </cofactor>
</comment>
<dbReference type="PANTHER" id="PTHR43713:SF3">
    <property type="entry name" value="GLUTAMATE-1-SEMIALDEHYDE 2,1-AMINOMUTASE 1, CHLOROPLASTIC-RELATED"/>
    <property type="match status" value="1"/>
</dbReference>
<sequence length="442" mass="46214">MSAARPLPRNSDLPGALAEARARYAAARPASAEQHRLAAAVLPGGNTRSVLAYTPFPTAMARGADCRLWDLDGHEYVDLCGEYTAGLFGHSEPRIHEALRQALANGISLAAVGQAEQRLAAILCARFASMERVRFTNSGTEANLIAVMAARAFTGRPALLAFRGGYHGGVLSFPLAGSSPLALPVPTVLADYNDLDGAVSAIREHAATLGAVIIEPMLGSGGCIPARPEFLAALREETAAAGIPLIFDEVMTSRMAAGGWQARLGLVPDLTTLGKYVAGGMSFGAFGGGRDIMDQFAGPLTHAGTFNNNALSMAAGCVAMGEVFGPEAAEALFARGEALRARLNGLCAAAGVEMGFTGLGSMMTVQFRAGPIDRPAAPTPAEEGLRELFFFDMMEAGLYLARRGMVALSLPVGEAETERFADAVAEFIAIREPLLKRQAHPA</sequence>
<dbReference type="Gene3D" id="3.40.640.10">
    <property type="entry name" value="Type I PLP-dependent aspartate aminotransferase-like (Major domain)"/>
    <property type="match status" value="1"/>
</dbReference>